<sequence>MGEPYKVTDILTASSPNASRDIEWNPGDGIPLEVSGMEWIGNDKLALCIRKGEVWYFDTKENTYKLFASGLHEPLGLLKDGEDLLVAQRTEITRLKDRDKDGIADAYLTESTGWSVSGSYHAYVYGPEV</sequence>
<evidence type="ECO:0000313" key="1">
    <source>
        <dbReference type="EMBL" id="SVC68683.1"/>
    </source>
</evidence>
<protein>
    <recommendedName>
        <fullName evidence="2">Dipeptidylpeptidase IV N-terminal domain-containing protein</fullName>
    </recommendedName>
</protein>
<feature type="non-terminal residue" evidence="1">
    <location>
        <position position="129"/>
    </location>
</feature>
<organism evidence="1">
    <name type="scientific">marine metagenome</name>
    <dbReference type="NCBI Taxonomy" id="408172"/>
    <lineage>
        <taxon>unclassified sequences</taxon>
        <taxon>metagenomes</taxon>
        <taxon>ecological metagenomes</taxon>
    </lineage>
</organism>
<accession>A0A382P5N9</accession>
<dbReference type="AlphaFoldDB" id="A0A382P5N9"/>
<dbReference type="PANTHER" id="PTHR33546">
    <property type="entry name" value="LARGE, MULTIFUNCTIONAL SECRETED PROTEIN-RELATED"/>
    <property type="match status" value="1"/>
</dbReference>
<evidence type="ECO:0008006" key="2">
    <source>
        <dbReference type="Google" id="ProtNLM"/>
    </source>
</evidence>
<dbReference type="PANTHER" id="PTHR33546:SF1">
    <property type="entry name" value="LARGE, MULTIFUNCTIONAL SECRETED PROTEIN"/>
    <property type="match status" value="1"/>
</dbReference>
<reference evidence="1" key="1">
    <citation type="submission" date="2018-05" db="EMBL/GenBank/DDBJ databases">
        <authorList>
            <person name="Lanie J.A."/>
            <person name="Ng W.-L."/>
            <person name="Kazmierczak K.M."/>
            <person name="Andrzejewski T.M."/>
            <person name="Davidsen T.M."/>
            <person name="Wayne K.J."/>
            <person name="Tettelin H."/>
            <person name="Glass J.I."/>
            <person name="Rusch D."/>
            <person name="Podicherti R."/>
            <person name="Tsui H.-C.T."/>
            <person name="Winkler M.E."/>
        </authorList>
    </citation>
    <scope>NUCLEOTIDE SEQUENCE</scope>
</reference>
<dbReference type="EMBL" id="UINC01105048">
    <property type="protein sequence ID" value="SVC68683.1"/>
    <property type="molecule type" value="Genomic_DNA"/>
</dbReference>
<proteinExistence type="predicted"/>
<name>A0A382P5N9_9ZZZZ</name>
<gene>
    <name evidence="1" type="ORF">METZ01_LOCUS321537</name>
</gene>